<feature type="signal peptide" evidence="1">
    <location>
        <begin position="1"/>
        <end position="24"/>
    </location>
</feature>
<proteinExistence type="predicted"/>
<evidence type="ECO:0000313" key="2">
    <source>
        <dbReference type="EMBL" id="RUS95700.1"/>
    </source>
</evidence>
<protein>
    <recommendedName>
        <fullName evidence="4">RDD domain-containing protein</fullName>
    </recommendedName>
</protein>
<keyword evidence="3" id="KW-1185">Reference proteome</keyword>
<reference evidence="2 3" key="1">
    <citation type="journal article" date="2019" name="Genome Biol. Evol.">
        <title>Day and night: Metabolic profiles and evolutionary relationships of six axenic non-marine cyanobacteria.</title>
        <authorList>
            <person name="Will S.E."/>
            <person name="Henke P."/>
            <person name="Boedeker C."/>
            <person name="Huang S."/>
            <person name="Brinkmann H."/>
            <person name="Rohde M."/>
            <person name="Jarek M."/>
            <person name="Friedl T."/>
            <person name="Seufert S."/>
            <person name="Schumacher M."/>
            <person name="Overmann J."/>
            <person name="Neumann-Schaal M."/>
            <person name="Petersen J."/>
        </authorList>
    </citation>
    <scope>NUCLEOTIDE SEQUENCE [LARGE SCALE GENOMIC DNA]</scope>
    <source>
        <strain evidence="2 3">SAG 1403-4b</strain>
    </source>
</reference>
<keyword evidence="1" id="KW-0732">Signal</keyword>
<dbReference type="RefSeq" id="WP_127054791.1">
    <property type="nucleotide sequence ID" value="NZ_RSCM01000009.1"/>
</dbReference>
<comment type="caution">
    <text evidence="2">The sequence shown here is derived from an EMBL/GenBank/DDBJ whole genome shotgun (WGS) entry which is preliminary data.</text>
</comment>
<sequence length="170" mass="18658">MKCKQTASLLVLVMGIASFSIKSADAKNAFIQTPQNRISRPVTPSSSFTIAQLTDASSPIYGHWKLTFSVNGTVYKGYLIMKGYYGVLRVSYFDPNVRKKVTIDEGMRLMSSSQGLVLVGYNPVYAGTSISHPTYSADNFLFSIQPNGSLVAVTCDNQQRCSSVEVEYVK</sequence>
<organism evidence="2 3">
    <name type="scientific">Trichormus variabilis SAG 1403-4b</name>
    <dbReference type="NCBI Taxonomy" id="447716"/>
    <lineage>
        <taxon>Bacteria</taxon>
        <taxon>Bacillati</taxon>
        <taxon>Cyanobacteriota</taxon>
        <taxon>Cyanophyceae</taxon>
        <taxon>Nostocales</taxon>
        <taxon>Nostocaceae</taxon>
        <taxon>Trichormus</taxon>
    </lineage>
</organism>
<dbReference type="AlphaFoldDB" id="A0A433UPE1"/>
<dbReference type="EMBL" id="RSCM01000009">
    <property type="protein sequence ID" value="RUS95700.1"/>
    <property type="molecule type" value="Genomic_DNA"/>
</dbReference>
<dbReference type="Proteomes" id="UP000276103">
    <property type="component" value="Unassembled WGS sequence"/>
</dbReference>
<evidence type="ECO:0008006" key="4">
    <source>
        <dbReference type="Google" id="ProtNLM"/>
    </source>
</evidence>
<dbReference type="OrthoDB" id="462801at2"/>
<evidence type="ECO:0000313" key="3">
    <source>
        <dbReference type="Proteomes" id="UP000276103"/>
    </source>
</evidence>
<name>A0A433UPE1_ANAVA</name>
<feature type="chain" id="PRO_5019407104" description="RDD domain-containing protein" evidence="1">
    <location>
        <begin position="25"/>
        <end position="170"/>
    </location>
</feature>
<evidence type="ECO:0000256" key="1">
    <source>
        <dbReference type="SAM" id="SignalP"/>
    </source>
</evidence>
<accession>A0A433UPE1</accession>
<gene>
    <name evidence="2" type="ORF">DSM107003_28760</name>
</gene>